<evidence type="ECO:0000313" key="2">
    <source>
        <dbReference type="EMBL" id="ORV05520.1"/>
    </source>
</evidence>
<reference evidence="2 3" key="1">
    <citation type="submission" date="2016-01" db="EMBL/GenBank/DDBJ databases">
        <title>The new phylogeny of the genus Mycobacterium.</title>
        <authorList>
            <person name="Tarcisio F."/>
            <person name="Conor M."/>
            <person name="Antonella G."/>
            <person name="Elisabetta G."/>
            <person name="Giulia F.S."/>
            <person name="Sara T."/>
            <person name="Anna F."/>
            <person name="Clotilde B."/>
            <person name="Roberto B."/>
            <person name="Veronica D.S."/>
            <person name="Fabio R."/>
            <person name="Monica P."/>
            <person name="Olivier J."/>
            <person name="Enrico T."/>
            <person name="Nicola S."/>
        </authorList>
    </citation>
    <scope>NUCLEOTIDE SEQUENCE [LARGE SCALE GENOMIC DNA]</scope>
    <source>
        <strain evidence="2 3">DSM 44179</strain>
    </source>
</reference>
<evidence type="ECO:0000313" key="3">
    <source>
        <dbReference type="Proteomes" id="UP000193484"/>
    </source>
</evidence>
<gene>
    <name evidence="2" type="ORF">AWC04_06600</name>
</gene>
<dbReference type="GO" id="GO:0003824">
    <property type="term" value="F:catalytic activity"/>
    <property type="evidence" value="ECO:0007669"/>
    <property type="project" value="UniProtKB-ARBA"/>
</dbReference>
<dbReference type="Gene3D" id="3.40.50.1820">
    <property type="entry name" value="alpha/beta hydrolase"/>
    <property type="match status" value="1"/>
</dbReference>
<comment type="caution">
    <text evidence="2">The sequence shown here is derived from an EMBL/GenBank/DDBJ whole genome shotgun (WGS) entry which is preliminary data.</text>
</comment>
<dbReference type="PANTHER" id="PTHR37017:SF11">
    <property type="entry name" value="ESTERASE_LIPASE_THIOESTERASE DOMAIN-CONTAINING PROTEIN"/>
    <property type="match status" value="1"/>
</dbReference>
<name>A0A1X1RGV6_MYCFA</name>
<proteinExistence type="predicted"/>
<accession>A0A1X1RGV6</accession>
<dbReference type="RefSeq" id="WP_163742158.1">
    <property type="nucleotide sequence ID" value="NZ_AP022603.1"/>
</dbReference>
<sequence length="227" mass="24668">MTTFVLVHGSWHGPWCWERLIPELDRCGHRAVTPQLPSADPAASFADYADVVAAAVDDDDTVLVGHSLAGYLLPLVAQRRAVRHQVYLAALVAEPGLSFAEQQRRDGMLNPAYRGALRPVAGGTEWVDRDLARELLFSDCDEPTVAAAFGRLSGQANHPLRQPAADAEPPAVPTTYLVCTEDRMLDPSWSRRVAERRLGVRAVELAGGHSPFYSRPEALAAVLVGLI</sequence>
<dbReference type="PANTHER" id="PTHR37017">
    <property type="entry name" value="AB HYDROLASE-1 DOMAIN-CONTAINING PROTEIN-RELATED"/>
    <property type="match status" value="1"/>
</dbReference>
<dbReference type="InterPro" id="IPR052897">
    <property type="entry name" value="Sec-Metab_Biosynth_Hydrolase"/>
</dbReference>
<dbReference type="AlphaFoldDB" id="A0A1X1RGV6"/>
<protein>
    <recommendedName>
        <fullName evidence="1">AB hydrolase-1 domain-containing protein</fullName>
    </recommendedName>
</protein>
<dbReference type="InterPro" id="IPR029058">
    <property type="entry name" value="AB_hydrolase_fold"/>
</dbReference>
<dbReference type="STRING" id="1793.AWC04_06600"/>
<dbReference type="Pfam" id="PF12697">
    <property type="entry name" value="Abhydrolase_6"/>
    <property type="match status" value="1"/>
</dbReference>
<dbReference type="EMBL" id="LQOJ01000024">
    <property type="protein sequence ID" value="ORV05520.1"/>
    <property type="molecule type" value="Genomic_DNA"/>
</dbReference>
<organism evidence="2 3">
    <name type="scientific">Mycolicibacterium fallax</name>
    <name type="common">Mycobacterium fallax</name>
    <dbReference type="NCBI Taxonomy" id="1793"/>
    <lineage>
        <taxon>Bacteria</taxon>
        <taxon>Bacillati</taxon>
        <taxon>Actinomycetota</taxon>
        <taxon>Actinomycetes</taxon>
        <taxon>Mycobacteriales</taxon>
        <taxon>Mycobacteriaceae</taxon>
        <taxon>Mycolicibacterium</taxon>
    </lineage>
</organism>
<evidence type="ECO:0000259" key="1">
    <source>
        <dbReference type="Pfam" id="PF12697"/>
    </source>
</evidence>
<dbReference type="SUPFAM" id="SSF53474">
    <property type="entry name" value="alpha/beta-Hydrolases"/>
    <property type="match status" value="1"/>
</dbReference>
<keyword evidence="3" id="KW-1185">Reference proteome</keyword>
<dbReference type="InterPro" id="IPR000073">
    <property type="entry name" value="AB_hydrolase_1"/>
</dbReference>
<feature type="domain" description="AB hydrolase-1" evidence="1">
    <location>
        <begin position="4"/>
        <end position="222"/>
    </location>
</feature>
<dbReference type="Proteomes" id="UP000193484">
    <property type="component" value="Unassembled WGS sequence"/>
</dbReference>